<dbReference type="GeneID" id="120057026"/>
<feature type="repeat" description="Hemopexin" evidence="1">
    <location>
        <begin position="104"/>
        <end position="150"/>
    </location>
</feature>
<dbReference type="AlphaFoldDB" id="A0A8U1BQ90"/>
<organism evidence="2 3">
    <name type="scientific">Salvelinus namaycush</name>
    <name type="common">Lake trout</name>
    <name type="synonym">Salmo namaycush</name>
    <dbReference type="NCBI Taxonomy" id="8040"/>
    <lineage>
        <taxon>Eukaryota</taxon>
        <taxon>Metazoa</taxon>
        <taxon>Chordata</taxon>
        <taxon>Craniata</taxon>
        <taxon>Vertebrata</taxon>
        <taxon>Euteleostomi</taxon>
        <taxon>Actinopterygii</taxon>
        <taxon>Neopterygii</taxon>
        <taxon>Teleostei</taxon>
        <taxon>Protacanthopterygii</taxon>
        <taxon>Salmoniformes</taxon>
        <taxon>Salmonidae</taxon>
        <taxon>Salmoninae</taxon>
        <taxon>Salvelinus</taxon>
    </lineage>
</organism>
<dbReference type="Gene3D" id="2.110.10.10">
    <property type="entry name" value="Hemopexin-like domain"/>
    <property type="match status" value="1"/>
</dbReference>
<dbReference type="Proteomes" id="UP000808372">
    <property type="component" value="Chromosome 12"/>
</dbReference>
<keyword evidence="2" id="KW-1185">Reference proteome</keyword>
<proteinExistence type="predicted"/>
<sequence length="156" mass="17457">MEFVPSEYRIGLRHNICFKTIVVSYDSASGSQSDQIIQLPGQVFSSALQDWELSQGCTGEPDSTPPPYCRGFFDAITMGRRVWCYSGSDVDPGFPLRSSELGLPGHPDQAFTYPHLGHLVVFKGQRYFVLNFGTLRPDSYYPAAWKTEGQRSPQPL</sequence>
<dbReference type="KEGG" id="snh:120057026"/>
<dbReference type="SUPFAM" id="SSF50923">
    <property type="entry name" value="Hemopexin-like domain"/>
    <property type="match status" value="1"/>
</dbReference>
<dbReference type="RefSeq" id="XP_038861310.1">
    <property type="nucleotide sequence ID" value="XM_039005382.1"/>
</dbReference>
<dbReference type="InterPro" id="IPR018487">
    <property type="entry name" value="Hemopexin-like_repeat"/>
</dbReference>
<dbReference type="InterPro" id="IPR036375">
    <property type="entry name" value="Hemopexin-like_dom_sf"/>
</dbReference>
<protein>
    <submittedName>
        <fullName evidence="3">Uncharacterized protein LOC120057026 isoform X1</fullName>
    </submittedName>
</protein>
<accession>A0A8U1BQ90</accession>
<reference evidence="3" key="1">
    <citation type="submission" date="2025-08" db="UniProtKB">
        <authorList>
            <consortium name="RefSeq"/>
        </authorList>
    </citation>
    <scope>IDENTIFICATION</scope>
    <source>
        <tissue evidence="3">White muscle</tissue>
    </source>
</reference>
<evidence type="ECO:0000256" key="1">
    <source>
        <dbReference type="PROSITE-ProRule" id="PRU01011"/>
    </source>
</evidence>
<evidence type="ECO:0000313" key="3">
    <source>
        <dbReference type="RefSeq" id="XP_038861310.1"/>
    </source>
</evidence>
<evidence type="ECO:0000313" key="2">
    <source>
        <dbReference type="Proteomes" id="UP000808372"/>
    </source>
</evidence>
<name>A0A8U1BQ90_SALNM</name>
<dbReference type="PROSITE" id="PS51642">
    <property type="entry name" value="HEMOPEXIN_2"/>
    <property type="match status" value="1"/>
</dbReference>
<gene>
    <name evidence="3" type="primary">LOC120057026</name>
</gene>